<dbReference type="SUPFAM" id="SSF54001">
    <property type="entry name" value="Cysteine proteinases"/>
    <property type="match status" value="1"/>
</dbReference>
<evidence type="ECO:0000313" key="8">
    <source>
        <dbReference type="EMBL" id="CAH1191753.1"/>
    </source>
</evidence>
<keyword evidence="9" id="KW-1185">Reference proteome</keyword>
<feature type="region of interest" description="Disordered" evidence="5">
    <location>
        <begin position="174"/>
        <end position="202"/>
    </location>
</feature>
<dbReference type="PANTHER" id="PTHR47053">
    <property type="entry name" value="MUREIN DD-ENDOPEPTIDASE MEPH-RELATED"/>
    <property type="match status" value="1"/>
</dbReference>
<evidence type="ECO:0000259" key="7">
    <source>
        <dbReference type="PROSITE" id="PS51935"/>
    </source>
</evidence>
<feature type="chain" id="PRO_5046533200" description="NlpC/P60 domain-containing protein" evidence="6">
    <location>
        <begin position="39"/>
        <end position="215"/>
    </location>
</feature>
<dbReference type="Proteomes" id="UP000838324">
    <property type="component" value="Unassembled WGS sequence"/>
</dbReference>
<dbReference type="InterPro" id="IPR000064">
    <property type="entry name" value="NLP_P60_dom"/>
</dbReference>
<comment type="caution">
    <text evidence="8">The sequence shown here is derived from an EMBL/GenBank/DDBJ whole genome shotgun (WGS) entry which is preliminary data.</text>
</comment>
<sequence length="215" mass="22883">MNTTHKRRIRNFTIGVSLGAALLAAGTGITGNNSTAYAATSTTPASSVSASIADQVIATGLKYQGVRYEYGAESGITSSFDCSSFTQFVFEQHGISLPRSSKQQSTVGTFIPRNELQPGDLVFFYSPVHHVAIYMGDGKILHTYGDDGVTITPLDTGWWDSHYTTARRVLPANGQAATDSGPAVASPDTSAPSAADDSSQDQAIGDAWDWLYNFE</sequence>
<dbReference type="EMBL" id="CAKMMG010000001">
    <property type="protein sequence ID" value="CAH1191753.1"/>
    <property type="molecule type" value="Genomic_DNA"/>
</dbReference>
<evidence type="ECO:0000256" key="6">
    <source>
        <dbReference type="SAM" id="SignalP"/>
    </source>
</evidence>
<dbReference type="Pfam" id="PF00877">
    <property type="entry name" value="NLPC_P60"/>
    <property type="match status" value="1"/>
</dbReference>
<evidence type="ECO:0000256" key="5">
    <source>
        <dbReference type="SAM" id="MobiDB-lite"/>
    </source>
</evidence>
<feature type="compositionally biased region" description="Low complexity" evidence="5">
    <location>
        <begin position="182"/>
        <end position="202"/>
    </location>
</feature>
<feature type="signal peptide" evidence="6">
    <location>
        <begin position="1"/>
        <end position="38"/>
    </location>
</feature>
<comment type="similarity">
    <text evidence="1">Belongs to the peptidase C40 family.</text>
</comment>
<dbReference type="PANTHER" id="PTHR47053:SF1">
    <property type="entry name" value="MUREIN DD-ENDOPEPTIDASE MEPH-RELATED"/>
    <property type="match status" value="1"/>
</dbReference>
<dbReference type="Gene3D" id="3.90.1720.10">
    <property type="entry name" value="endopeptidase domain like (from Nostoc punctiforme)"/>
    <property type="match status" value="1"/>
</dbReference>
<evidence type="ECO:0000256" key="4">
    <source>
        <dbReference type="ARBA" id="ARBA00022807"/>
    </source>
</evidence>
<evidence type="ECO:0000256" key="1">
    <source>
        <dbReference type="ARBA" id="ARBA00007074"/>
    </source>
</evidence>
<keyword evidence="3" id="KW-0378">Hydrolase</keyword>
<keyword evidence="6" id="KW-0732">Signal</keyword>
<dbReference type="InterPro" id="IPR038765">
    <property type="entry name" value="Papain-like_cys_pep_sf"/>
</dbReference>
<evidence type="ECO:0000256" key="3">
    <source>
        <dbReference type="ARBA" id="ARBA00022801"/>
    </source>
</evidence>
<proteinExistence type="inferred from homology"/>
<evidence type="ECO:0000313" key="9">
    <source>
        <dbReference type="Proteomes" id="UP000838324"/>
    </source>
</evidence>
<keyword evidence="2" id="KW-0645">Protease</keyword>
<dbReference type="InterPro" id="IPR051202">
    <property type="entry name" value="Peptidase_C40"/>
</dbReference>
<name>A0ABN8FX34_9BACL</name>
<protein>
    <recommendedName>
        <fullName evidence="7">NlpC/P60 domain-containing protein</fullName>
    </recommendedName>
</protein>
<accession>A0ABN8FX34</accession>
<evidence type="ECO:0000256" key="2">
    <source>
        <dbReference type="ARBA" id="ARBA00022670"/>
    </source>
</evidence>
<dbReference type="PROSITE" id="PS51935">
    <property type="entry name" value="NLPC_P60"/>
    <property type="match status" value="1"/>
</dbReference>
<feature type="domain" description="NlpC/P60" evidence="7">
    <location>
        <begin position="50"/>
        <end position="170"/>
    </location>
</feature>
<gene>
    <name evidence="8" type="ORF">PAECIP111892_00733</name>
</gene>
<keyword evidence="4" id="KW-0788">Thiol protease</keyword>
<organism evidence="8 9">
    <name type="scientific">Paenibacillus auburnensis</name>
    <dbReference type="NCBI Taxonomy" id="2905649"/>
    <lineage>
        <taxon>Bacteria</taxon>
        <taxon>Bacillati</taxon>
        <taxon>Bacillota</taxon>
        <taxon>Bacilli</taxon>
        <taxon>Bacillales</taxon>
        <taxon>Paenibacillaceae</taxon>
        <taxon>Paenibacillus</taxon>
    </lineage>
</organism>
<reference evidence="8" key="1">
    <citation type="submission" date="2022-01" db="EMBL/GenBank/DDBJ databases">
        <authorList>
            <person name="Criscuolo A."/>
        </authorList>
    </citation>
    <scope>NUCLEOTIDE SEQUENCE</scope>
    <source>
        <strain evidence="8">CIP111892</strain>
    </source>
</reference>